<keyword evidence="1" id="KW-0479">Metal-binding</keyword>
<proteinExistence type="predicted"/>
<dbReference type="Pfam" id="PF01903">
    <property type="entry name" value="CbiX"/>
    <property type="match status" value="1"/>
</dbReference>
<name>A0ABW0PTL4_9HYPH</name>
<keyword evidence="4" id="KW-1185">Reference proteome</keyword>
<evidence type="ECO:0000313" key="4">
    <source>
        <dbReference type="Proteomes" id="UP001596150"/>
    </source>
</evidence>
<sequence length="262" mass="28535">MLDLKAKPSGSKPPGRAVLLLAKSAFAAAPMQEMQRLTERIQRQRGSDEHVVFAFSEQGTPALRDVMLELRDAGFREIVIVPLLIPLEPSFRLWLGRTLQRWLRDAPGVWPPIRISAPPEESPGLHDLVGALIDGCSTQPTMAMPDRPLPDASLVPAQKRRVLVCQGGPCNAAGADVIWGHLRSEQERRKLRNVGDGVMTAKSTCLGPCNLAPVLQVFPEGTYYGGVTEAGIDCIIDEHLLGGRIVAALAYEPTGRKQLLRS</sequence>
<evidence type="ECO:0000256" key="1">
    <source>
        <dbReference type="ARBA" id="ARBA00022723"/>
    </source>
</evidence>
<dbReference type="Proteomes" id="UP001596150">
    <property type="component" value="Unassembled WGS sequence"/>
</dbReference>
<dbReference type="Gene3D" id="3.40.50.1400">
    <property type="match status" value="1"/>
</dbReference>
<dbReference type="EMBL" id="JBHSML010000003">
    <property type="protein sequence ID" value="MFC5515808.1"/>
    <property type="molecule type" value="Genomic_DNA"/>
</dbReference>
<reference evidence="4" key="1">
    <citation type="journal article" date="2019" name="Int. J. Syst. Evol. Microbiol.">
        <title>The Global Catalogue of Microorganisms (GCM) 10K type strain sequencing project: providing services to taxonomists for standard genome sequencing and annotation.</title>
        <authorList>
            <consortium name="The Broad Institute Genomics Platform"/>
            <consortium name="The Broad Institute Genome Sequencing Center for Infectious Disease"/>
            <person name="Wu L."/>
            <person name="Ma J."/>
        </authorList>
    </citation>
    <scope>NUCLEOTIDE SEQUENCE [LARGE SCALE GENOMIC DNA]</scope>
    <source>
        <strain evidence="4">KACC 12633</strain>
    </source>
</reference>
<comment type="caution">
    <text evidence="3">The sequence shown here is derived from an EMBL/GenBank/DDBJ whole genome shotgun (WGS) entry which is preliminary data.</text>
</comment>
<dbReference type="SUPFAM" id="SSF53800">
    <property type="entry name" value="Chelatase"/>
    <property type="match status" value="1"/>
</dbReference>
<dbReference type="RefSeq" id="WP_266341970.1">
    <property type="nucleotide sequence ID" value="NZ_JAPKNH010000001.1"/>
</dbReference>
<dbReference type="CDD" id="cd02980">
    <property type="entry name" value="TRX_Fd_family"/>
    <property type="match status" value="1"/>
</dbReference>
<evidence type="ECO:0000256" key="2">
    <source>
        <dbReference type="ARBA" id="ARBA00023239"/>
    </source>
</evidence>
<accession>A0ABW0PTL4</accession>
<gene>
    <name evidence="3" type="ORF">ACFPP9_08515</name>
</gene>
<organism evidence="3 4">
    <name type="scientific">Kaistia terrae</name>
    <dbReference type="NCBI Taxonomy" id="537017"/>
    <lineage>
        <taxon>Bacteria</taxon>
        <taxon>Pseudomonadati</taxon>
        <taxon>Pseudomonadota</taxon>
        <taxon>Alphaproteobacteria</taxon>
        <taxon>Hyphomicrobiales</taxon>
        <taxon>Kaistiaceae</taxon>
        <taxon>Kaistia</taxon>
    </lineage>
</organism>
<protein>
    <submittedName>
        <fullName evidence="3">NAD(P)H-dependent oxidoreductase subunit E</fullName>
    </submittedName>
</protein>
<evidence type="ECO:0000313" key="3">
    <source>
        <dbReference type="EMBL" id="MFC5515808.1"/>
    </source>
</evidence>
<keyword evidence="2" id="KW-0456">Lyase</keyword>
<dbReference type="Pfam" id="PF01257">
    <property type="entry name" value="2Fe-2S_thioredx"/>
    <property type="match status" value="1"/>
</dbReference>
<dbReference type="InterPro" id="IPR036249">
    <property type="entry name" value="Thioredoxin-like_sf"/>
</dbReference>
<dbReference type="InterPro" id="IPR002762">
    <property type="entry name" value="CbiX-like"/>
</dbReference>
<dbReference type="Gene3D" id="3.40.30.10">
    <property type="entry name" value="Glutaredoxin"/>
    <property type="match status" value="1"/>
</dbReference>
<dbReference type="SUPFAM" id="SSF52833">
    <property type="entry name" value="Thioredoxin-like"/>
    <property type="match status" value="1"/>
</dbReference>